<keyword evidence="3" id="KW-1185">Reference proteome</keyword>
<feature type="region of interest" description="Disordered" evidence="1">
    <location>
        <begin position="60"/>
        <end position="93"/>
    </location>
</feature>
<comment type="caution">
    <text evidence="2">The sequence shown here is derived from an EMBL/GenBank/DDBJ whole genome shotgun (WGS) entry which is preliminary data.</text>
</comment>
<organism evidence="2 3">
    <name type="scientific">Portunus trituberculatus</name>
    <name type="common">Swimming crab</name>
    <name type="synonym">Neptunus trituberculatus</name>
    <dbReference type="NCBI Taxonomy" id="210409"/>
    <lineage>
        <taxon>Eukaryota</taxon>
        <taxon>Metazoa</taxon>
        <taxon>Ecdysozoa</taxon>
        <taxon>Arthropoda</taxon>
        <taxon>Crustacea</taxon>
        <taxon>Multicrustacea</taxon>
        <taxon>Malacostraca</taxon>
        <taxon>Eumalacostraca</taxon>
        <taxon>Eucarida</taxon>
        <taxon>Decapoda</taxon>
        <taxon>Pleocyemata</taxon>
        <taxon>Brachyura</taxon>
        <taxon>Eubrachyura</taxon>
        <taxon>Portunoidea</taxon>
        <taxon>Portunidae</taxon>
        <taxon>Portuninae</taxon>
        <taxon>Portunus</taxon>
    </lineage>
</organism>
<evidence type="ECO:0000256" key="1">
    <source>
        <dbReference type="SAM" id="MobiDB-lite"/>
    </source>
</evidence>
<protein>
    <submittedName>
        <fullName evidence="2">Uncharacterized protein</fullName>
    </submittedName>
</protein>
<dbReference type="EMBL" id="VSRR010001118">
    <property type="protein sequence ID" value="MPC22720.1"/>
    <property type="molecule type" value="Genomic_DNA"/>
</dbReference>
<evidence type="ECO:0000313" key="2">
    <source>
        <dbReference type="EMBL" id="MPC22720.1"/>
    </source>
</evidence>
<gene>
    <name evidence="2" type="ORF">E2C01_015741</name>
</gene>
<proteinExistence type="predicted"/>
<evidence type="ECO:0000313" key="3">
    <source>
        <dbReference type="Proteomes" id="UP000324222"/>
    </source>
</evidence>
<feature type="compositionally biased region" description="Polar residues" evidence="1">
    <location>
        <begin position="73"/>
        <end position="93"/>
    </location>
</feature>
<dbReference type="Proteomes" id="UP000324222">
    <property type="component" value="Unassembled WGS sequence"/>
</dbReference>
<reference evidence="2 3" key="1">
    <citation type="submission" date="2019-05" db="EMBL/GenBank/DDBJ databases">
        <title>Another draft genome of Portunus trituberculatus and its Hox gene families provides insights of decapod evolution.</title>
        <authorList>
            <person name="Jeong J.-H."/>
            <person name="Song I."/>
            <person name="Kim S."/>
            <person name="Choi T."/>
            <person name="Kim D."/>
            <person name="Ryu S."/>
            <person name="Kim W."/>
        </authorList>
    </citation>
    <scope>NUCLEOTIDE SEQUENCE [LARGE SCALE GENOMIC DNA]</scope>
    <source>
        <tissue evidence="2">Muscle</tissue>
    </source>
</reference>
<sequence>MLGKGSRHTQIQRPATEGIQITIPPRCQVSYFVGLIAACDSMTAQDTILRRFRAARRLPSPVADEPRHKIHEQPSSVAAGSPNCSEGNTGLLK</sequence>
<name>A0A5B7DMN4_PORTR</name>
<accession>A0A5B7DMN4</accession>
<dbReference type="AlphaFoldDB" id="A0A5B7DMN4"/>